<keyword evidence="1" id="KW-1133">Transmembrane helix</keyword>
<gene>
    <name evidence="2" type="ORF">KHX94_04255</name>
</gene>
<feature type="transmembrane region" description="Helical" evidence="1">
    <location>
        <begin position="39"/>
        <end position="55"/>
    </location>
</feature>
<protein>
    <recommendedName>
        <fullName evidence="4">LemA family protein</fullName>
    </recommendedName>
</protein>
<evidence type="ECO:0008006" key="4">
    <source>
        <dbReference type="Google" id="ProtNLM"/>
    </source>
</evidence>
<evidence type="ECO:0000313" key="2">
    <source>
        <dbReference type="EMBL" id="QVK23884.1"/>
    </source>
</evidence>
<organism evidence="2 3">
    <name type="scientific">Shewanella dokdonensis</name>
    <dbReference type="NCBI Taxonomy" id="712036"/>
    <lineage>
        <taxon>Bacteria</taxon>
        <taxon>Pseudomonadati</taxon>
        <taxon>Pseudomonadota</taxon>
        <taxon>Gammaproteobacteria</taxon>
        <taxon>Alteromonadales</taxon>
        <taxon>Shewanellaceae</taxon>
        <taxon>Shewanella</taxon>
    </lineage>
</organism>
<dbReference type="EMBL" id="CP074572">
    <property type="protein sequence ID" value="QVK23884.1"/>
    <property type="molecule type" value="Genomic_DNA"/>
</dbReference>
<evidence type="ECO:0000256" key="1">
    <source>
        <dbReference type="SAM" id="Phobius"/>
    </source>
</evidence>
<keyword evidence="3" id="KW-1185">Reference proteome</keyword>
<keyword evidence="1" id="KW-0472">Membrane</keyword>
<proteinExistence type="predicted"/>
<keyword evidence="1" id="KW-0812">Transmembrane</keyword>
<feature type="transmembrane region" description="Helical" evidence="1">
    <location>
        <begin position="7"/>
        <end position="27"/>
    </location>
</feature>
<reference evidence="2 3" key="1">
    <citation type="journal article" date="2012" name="Int. J. Syst. Evol. Microbiol.">
        <title>Shewanella dokdonensis sp. nov., isolated from seawater.</title>
        <authorList>
            <person name="Sung H.R."/>
            <person name="Yoon J.H."/>
            <person name="Ghim S.Y."/>
        </authorList>
    </citation>
    <scope>NUCLEOTIDE SEQUENCE [LARGE SCALE GENOMIC DNA]</scope>
    <source>
        <strain evidence="2 3">DSM 23626</strain>
    </source>
</reference>
<dbReference type="Proteomes" id="UP000676428">
    <property type="component" value="Chromosome"/>
</dbReference>
<accession>A0ABX8DGL2</accession>
<sequence length="204" mass="23016">MLEKINRASAPIAVLLVVVVLMLWGYYLVDKGFLDNAQFLAWNFVLWGLGIALLVKSRLIELKIGEALVVKLSEENNKAVKQLDQFMTLNKRFLRNALKTLELSPGYAGSFPEINSIDRRLEPFKELLKIIESDGLRNELHSEIVAMAEGLARSLIDLATEEEGIGAIGHKYQELPTIDELTKLKLTNPKILDEYCFLMTVIKS</sequence>
<evidence type="ECO:0000313" key="3">
    <source>
        <dbReference type="Proteomes" id="UP000676428"/>
    </source>
</evidence>
<dbReference type="RefSeq" id="WP_213682500.1">
    <property type="nucleotide sequence ID" value="NZ_CP074572.1"/>
</dbReference>
<name>A0ABX8DGL2_9GAMM</name>